<evidence type="ECO:0000313" key="1">
    <source>
        <dbReference type="EMBL" id="TQE08353.1"/>
    </source>
</evidence>
<sequence>MNGNGYPRHIGIVAINDAPMMKSLRVEGWRWGLGQQYDLPLFVERAGRARLRHQHHLGIPKKLFKIEVVRLSIAQMLMVMSHKSSSIHTVAKGGLDAGPIR</sequence>
<evidence type="ECO:0000313" key="2">
    <source>
        <dbReference type="Proteomes" id="UP000315295"/>
    </source>
</evidence>
<name>A0A540NCN0_MALBA</name>
<gene>
    <name evidence="1" type="ORF">C1H46_005981</name>
</gene>
<dbReference type="EMBL" id="VIEB01000072">
    <property type="protein sequence ID" value="TQE08353.1"/>
    <property type="molecule type" value="Genomic_DNA"/>
</dbReference>
<reference evidence="1 2" key="1">
    <citation type="journal article" date="2019" name="G3 (Bethesda)">
        <title>Sequencing of a Wild Apple (Malus baccata) Genome Unravels the Differences Between Cultivated and Wild Apple Species Regarding Disease Resistance and Cold Tolerance.</title>
        <authorList>
            <person name="Chen X."/>
        </authorList>
    </citation>
    <scope>NUCLEOTIDE SEQUENCE [LARGE SCALE GENOMIC DNA]</scope>
    <source>
        <strain evidence="2">cv. Shandingzi</strain>
        <tissue evidence="1">Leaves</tissue>
    </source>
</reference>
<organism evidence="1 2">
    <name type="scientific">Malus baccata</name>
    <name type="common">Siberian crab apple</name>
    <name type="synonym">Pyrus baccata</name>
    <dbReference type="NCBI Taxonomy" id="106549"/>
    <lineage>
        <taxon>Eukaryota</taxon>
        <taxon>Viridiplantae</taxon>
        <taxon>Streptophyta</taxon>
        <taxon>Embryophyta</taxon>
        <taxon>Tracheophyta</taxon>
        <taxon>Spermatophyta</taxon>
        <taxon>Magnoliopsida</taxon>
        <taxon>eudicotyledons</taxon>
        <taxon>Gunneridae</taxon>
        <taxon>Pentapetalae</taxon>
        <taxon>rosids</taxon>
        <taxon>fabids</taxon>
        <taxon>Rosales</taxon>
        <taxon>Rosaceae</taxon>
        <taxon>Amygdaloideae</taxon>
        <taxon>Maleae</taxon>
        <taxon>Malus</taxon>
    </lineage>
</organism>
<protein>
    <submittedName>
        <fullName evidence="1">Uncharacterized protein</fullName>
    </submittedName>
</protein>
<dbReference type="Proteomes" id="UP000315295">
    <property type="component" value="Unassembled WGS sequence"/>
</dbReference>
<comment type="caution">
    <text evidence="1">The sequence shown here is derived from an EMBL/GenBank/DDBJ whole genome shotgun (WGS) entry which is preliminary data.</text>
</comment>
<proteinExistence type="predicted"/>
<dbReference type="AlphaFoldDB" id="A0A540NCN0"/>
<keyword evidence="2" id="KW-1185">Reference proteome</keyword>
<accession>A0A540NCN0</accession>